<dbReference type="AlphaFoldDB" id="A0A135SFV7"/>
<sequence length="264" mass="28758">MTLLTSRKSAGIPINFLLVIFALDGTEVFKTLAEVTIPELLSASDSRHEGLLIILDDLQNAGNELTSILAQVLLLLPERSDIKLLLLGDADVLDSWSCPAKVVRHDLLPLLEPQRRETSTALVDGLPGGKPASSQRAALLVAGLIPLSAEVESKVKSFILEIIENGALSAGEREKAGRLLSRYGDPRDLTGLAVVPAGSFLIGSESHPNSQPLHRISLERFRIGFYTVANRDYHVFVRDTGRDWMSPDGADPEVKYPSNRPYMA</sequence>
<dbReference type="Proteomes" id="UP000070121">
    <property type="component" value="Unassembled WGS sequence"/>
</dbReference>
<dbReference type="InterPro" id="IPR042095">
    <property type="entry name" value="SUMF_sf"/>
</dbReference>
<keyword evidence="3" id="KW-1185">Reference proteome</keyword>
<dbReference type="InterPro" id="IPR005532">
    <property type="entry name" value="SUMF_dom"/>
</dbReference>
<evidence type="ECO:0000259" key="1">
    <source>
        <dbReference type="Pfam" id="PF03781"/>
    </source>
</evidence>
<organism evidence="2 3">
    <name type="scientific">Colletotrichum salicis</name>
    <dbReference type="NCBI Taxonomy" id="1209931"/>
    <lineage>
        <taxon>Eukaryota</taxon>
        <taxon>Fungi</taxon>
        <taxon>Dikarya</taxon>
        <taxon>Ascomycota</taxon>
        <taxon>Pezizomycotina</taxon>
        <taxon>Sordariomycetes</taxon>
        <taxon>Hypocreomycetidae</taxon>
        <taxon>Glomerellales</taxon>
        <taxon>Glomerellaceae</taxon>
        <taxon>Colletotrichum</taxon>
        <taxon>Colletotrichum acutatum species complex</taxon>
    </lineage>
</organism>
<dbReference type="Gene3D" id="3.90.1580.10">
    <property type="entry name" value="paralog of FGE (formylglycine-generating enzyme)"/>
    <property type="match status" value="1"/>
</dbReference>
<feature type="domain" description="Sulfatase-modifying factor enzyme-like" evidence="1">
    <location>
        <begin position="191"/>
        <end position="256"/>
    </location>
</feature>
<name>A0A135SFV7_9PEZI</name>
<gene>
    <name evidence="2" type="ORF">CSAL01_00381</name>
</gene>
<comment type="caution">
    <text evidence="2">The sequence shown here is derived from an EMBL/GenBank/DDBJ whole genome shotgun (WGS) entry which is preliminary data.</text>
</comment>
<dbReference type="STRING" id="1209931.A0A135SFV7"/>
<dbReference type="EMBL" id="JFFI01002402">
    <property type="protein sequence ID" value="KXH34800.1"/>
    <property type="molecule type" value="Genomic_DNA"/>
</dbReference>
<proteinExistence type="predicted"/>
<dbReference type="OrthoDB" id="659at2759"/>
<dbReference type="SUPFAM" id="SSF56436">
    <property type="entry name" value="C-type lectin-like"/>
    <property type="match status" value="1"/>
</dbReference>
<protein>
    <recommendedName>
        <fullName evidence="1">Sulfatase-modifying factor enzyme-like domain-containing protein</fullName>
    </recommendedName>
</protein>
<reference evidence="2 3" key="1">
    <citation type="submission" date="2014-02" db="EMBL/GenBank/DDBJ databases">
        <title>The genome sequence of Colletotrichum salicis CBS 607.94.</title>
        <authorList>
            <person name="Baroncelli R."/>
            <person name="Thon M.R."/>
        </authorList>
    </citation>
    <scope>NUCLEOTIDE SEQUENCE [LARGE SCALE GENOMIC DNA]</scope>
    <source>
        <strain evidence="2 3">CBS 607.94</strain>
    </source>
</reference>
<dbReference type="InterPro" id="IPR016187">
    <property type="entry name" value="CTDL_fold"/>
</dbReference>
<evidence type="ECO:0000313" key="2">
    <source>
        <dbReference type="EMBL" id="KXH34800.1"/>
    </source>
</evidence>
<evidence type="ECO:0000313" key="3">
    <source>
        <dbReference type="Proteomes" id="UP000070121"/>
    </source>
</evidence>
<accession>A0A135SFV7</accession>
<dbReference type="Pfam" id="PF03781">
    <property type="entry name" value="FGE-sulfatase"/>
    <property type="match status" value="1"/>
</dbReference>